<keyword evidence="3 12" id="KW-0210">Decarboxylase</keyword>
<proteinExistence type="inferred from homology"/>
<dbReference type="InterPro" id="IPR002986">
    <property type="entry name" value="DAP_deCOOHase_LysA"/>
</dbReference>
<dbReference type="SUPFAM" id="SSF50621">
    <property type="entry name" value="Alanine racemase C-terminal domain-like"/>
    <property type="match status" value="1"/>
</dbReference>
<dbReference type="EC" id="4.1.1.20" evidence="10 12"/>
<dbReference type="SUPFAM" id="SSF51419">
    <property type="entry name" value="PLP-binding barrel"/>
    <property type="match status" value="1"/>
</dbReference>
<dbReference type="PRINTS" id="PR01181">
    <property type="entry name" value="DAPDCRBXLASE"/>
</dbReference>
<dbReference type="PROSITE" id="PS00879">
    <property type="entry name" value="ODR_DC_2_2"/>
    <property type="match status" value="1"/>
</dbReference>
<dbReference type="PANTHER" id="PTHR43727">
    <property type="entry name" value="DIAMINOPIMELATE DECARBOXYLASE"/>
    <property type="match status" value="1"/>
</dbReference>
<evidence type="ECO:0000256" key="1">
    <source>
        <dbReference type="ARBA" id="ARBA00001933"/>
    </source>
</evidence>
<keyword evidence="2 12" id="KW-0028">Amino-acid biosynthesis</keyword>
<evidence type="ECO:0000256" key="3">
    <source>
        <dbReference type="ARBA" id="ARBA00022793"/>
    </source>
</evidence>
<feature type="binding site" evidence="12">
    <location>
        <begin position="281"/>
        <end position="284"/>
    </location>
    <ligand>
        <name>pyridoxal 5'-phosphate</name>
        <dbReference type="ChEBI" id="CHEBI:597326"/>
    </ligand>
</feature>
<name>A0A932EN83_9BACT</name>
<feature type="binding site" evidence="12">
    <location>
        <position position="284"/>
    </location>
    <ligand>
        <name>substrate</name>
    </ligand>
</feature>
<dbReference type="Pfam" id="PF02784">
    <property type="entry name" value="Orn_Arg_deC_N"/>
    <property type="match status" value="1"/>
</dbReference>
<dbReference type="GO" id="GO:0008836">
    <property type="term" value="F:diaminopimelate decarboxylase activity"/>
    <property type="evidence" value="ECO:0007669"/>
    <property type="project" value="UniProtKB-UniRule"/>
</dbReference>
<dbReference type="CDD" id="cd06828">
    <property type="entry name" value="PLPDE_III_DapDC"/>
    <property type="match status" value="1"/>
</dbReference>
<evidence type="ECO:0000256" key="14">
    <source>
        <dbReference type="RuleBase" id="RU003738"/>
    </source>
</evidence>
<dbReference type="HAMAP" id="MF_02120">
    <property type="entry name" value="LysA"/>
    <property type="match status" value="1"/>
</dbReference>
<dbReference type="EMBL" id="JACPNR010000004">
    <property type="protein sequence ID" value="MBI2677430.1"/>
    <property type="molecule type" value="Genomic_DNA"/>
</dbReference>
<dbReference type="AlphaFoldDB" id="A0A932EN83"/>
<evidence type="ECO:0000313" key="17">
    <source>
        <dbReference type="Proteomes" id="UP000779809"/>
    </source>
</evidence>
<feature type="domain" description="Orn/DAP/Arg decarboxylase 2 N-terminal" evidence="15">
    <location>
        <begin position="35"/>
        <end position="288"/>
    </location>
</feature>
<feature type="binding site" evidence="12">
    <location>
        <position position="352"/>
    </location>
    <ligand>
        <name>substrate</name>
    </ligand>
</feature>
<evidence type="ECO:0000256" key="10">
    <source>
        <dbReference type="ARBA" id="ARBA00066427"/>
    </source>
</evidence>
<evidence type="ECO:0000256" key="12">
    <source>
        <dbReference type="HAMAP-Rule" id="MF_02120"/>
    </source>
</evidence>
<comment type="function">
    <text evidence="12">Specifically catalyzes the decarboxylation of meso-diaminopimelate (meso-DAP) to L-lysine.</text>
</comment>
<evidence type="ECO:0000256" key="11">
    <source>
        <dbReference type="ARBA" id="ARBA00074972"/>
    </source>
</evidence>
<dbReference type="FunFam" id="3.20.20.10:FF:000003">
    <property type="entry name" value="Diaminopimelate decarboxylase"/>
    <property type="match status" value="1"/>
</dbReference>
<comment type="subunit">
    <text evidence="12">Homodimer.</text>
</comment>
<comment type="similarity">
    <text evidence="9 12">Belongs to the Orn/Lys/Arg decarboxylase class-II family. LysA subfamily.</text>
</comment>
<feature type="modified residue" description="N6-(pyridoxal phosphate)lysine" evidence="12 13">
    <location>
        <position position="58"/>
    </location>
</feature>
<feature type="binding site" evidence="12">
    <location>
        <position position="238"/>
    </location>
    <ligand>
        <name>pyridoxal 5'-phosphate</name>
        <dbReference type="ChEBI" id="CHEBI:597326"/>
    </ligand>
</feature>
<organism evidence="16 17">
    <name type="scientific">Candidatus Korobacter versatilis</name>
    <dbReference type="NCBI Taxonomy" id="658062"/>
    <lineage>
        <taxon>Bacteria</taxon>
        <taxon>Pseudomonadati</taxon>
        <taxon>Acidobacteriota</taxon>
        <taxon>Terriglobia</taxon>
        <taxon>Terriglobales</taxon>
        <taxon>Candidatus Korobacteraceae</taxon>
        <taxon>Candidatus Korobacter</taxon>
    </lineage>
</organism>
<dbReference type="InterPro" id="IPR022644">
    <property type="entry name" value="De-COase2_N"/>
</dbReference>
<feature type="binding site" evidence="12">
    <location>
        <position position="380"/>
    </location>
    <ligand>
        <name>pyridoxal 5'-phosphate</name>
        <dbReference type="ChEBI" id="CHEBI:597326"/>
    </ligand>
</feature>
<evidence type="ECO:0000256" key="2">
    <source>
        <dbReference type="ARBA" id="ARBA00022605"/>
    </source>
</evidence>
<evidence type="ECO:0000256" key="8">
    <source>
        <dbReference type="ARBA" id="ARBA00060643"/>
    </source>
</evidence>
<protein>
    <recommendedName>
        <fullName evidence="11 12">Diaminopimelate decarboxylase</fullName>
        <shortName evidence="12">DAP decarboxylase</shortName>
        <shortName evidence="12">DAPDC</shortName>
        <ecNumber evidence="10 12">4.1.1.20</ecNumber>
    </recommendedName>
</protein>
<comment type="catalytic activity">
    <reaction evidence="7 12 14">
        <text>meso-2,6-diaminopimelate + H(+) = L-lysine + CO2</text>
        <dbReference type="Rhea" id="RHEA:15101"/>
        <dbReference type="ChEBI" id="CHEBI:15378"/>
        <dbReference type="ChEBI" id="CHEBI:16526"/>
        <dbReference type="ChEBI" id="CHEBI:32551"/>
        <dbReference type="ChEBI" id="CHEBI:57791"/>
        <dbReference type="EC" id="4.1.1.20"/>
    </reaction>
</comment>
<evidence type="ECO:0000256" key="6">
    <source>
        <dbReference type="ARBA" id="ARBA00023239"/>
    </source>
</evidence>
<gene>
    <name evidence="12 16" type="primary">lysA</name>
    <name evidence="16" type="ORF">HYX28_01465</name>
</gene>
<dbReference type="GO" id="GO:0009089">
    <property type="term" value="P:lysine biosynthetic process via diaminopimelate"/>
    <property type="evidence" value="ECO:0007669"/>
    <property type="project" value="UniProtKB-UniRule"/>
</dbReference>
<keyword evidence="6 12" id="KW-0456">Lyase</keyword>
<dbReference type="PANTHER" id="PTHR43727:SF2">
    <property type="entry name" value="GROUP IV DECARBOXYLASE"/>
    <property type="match status" value="1"/>
</dbReference>
<dbReference type="Proteomes" id="UP000779809">
    <property type="component" value="Unassembled WGS sequence"/>
</dbReference>
<evidence type="ECO:0000256" key="9">
    <source>
        <dbReference type="ARBA" id="ARBA00060983"/>
    </source>
</evidence>
<accession>A0A932EN83</accession>
<evidence type="ECO:0000256" key="5">
    <source>
        <dbReference type="ARBA" id="ARBA00023154"/>
    </source>
</evidence>
<evidence type="ECO:0000256" key="7">
    <source>
        <dbReference type="ARBA" id="ARBA00050464"/>
    </source>
</evidence>
<keyword evidence="5 12" id="KW-0457">Lysine biosynthesis</keyword>
<dbReference type="FunFam" id="2.40.37.10:FF:000003">
    <property type="entry name" value="Diaminopimelate decarboxylase"/>
    <property type="match status" value="1"/>
</dbReference>
<reference evidence="16" key="1">
    <citation type="submission" date="2020-07" db="EMBL/GenBank/DDBJ databases">
        <title>Huge and variable diversity of episymbiotic CPR bacteria and DPANN archaea in groundwater ecosystems.</title>
        <authorList>
            <person name="He C.Y."/>
            <person name="Keren R."/>
            <person name="Whittaker M."/>
            <person name="Farag I.F."/>
            <person name="Doudna J."/>
            <person name="Cate J.H.D."/>
            <person name="Banfield J.F."/>
        </authorList>
    </citation>
    <scope>NUCLEOTIDE SEQUENCE</scope>
    <source>
        <strain evidence="16">NC_groundwater_580_Pr5_B-0.1um_64_19</strain>
    </source>
</reference>
<dbReference type="Gene3D" id="3.20.20.10">
    <property type="entry name" value="Alanine racemase"/>
    <property type="match status" value="1"/>
</dbReference>
<dbReference type="InterPro" id="IPR000183">
    <property type="entry name" value="Orn/DAP/Arg_de-COase"/>
</dbReference>
<dbReference type="NCBIfam" id="TIGR01048">
    <property type="entry name" value="lysA"/>
    <property type="match status" value="1"/>
</dbReference>
<evidence type="ECO:0000259" key="15">
    <source>
        <dbReference type="Pfam" id="PF02784"/>
    </source>
</evidence>
<feature type="active site" description="Proton donor" evidence="13">
    <location>
        <position position="351"/>
    </location>
</feature>
<dbReference type="InterPro" id="IPR009006">
    <property type="entry name" value="Ala_racemase/Decarboxylase_C"/>
</dbReference>
<evidence type="ECO:0000256" key="4">
    <source>
        <dbReference type="ARBA" id="ARBA00022898"/>
    </source>
</evidence>
<comment type="pathway">
    <text evidence="8 12 14">Amino-acid biosynthesis; L-lysine biosynthesis via DAP pathway; L-lysine from DL-2,6-diaminopimelate: step 1/1.</text>
</comment>
<keyword evidence="4 12" id="KW-0663">Pyridoxal phosphate</keyword>
<dbReference type="InterPro" id="IPR022657">
    <property type="entry name" value="De-COase2_CS"/>
</dbReference>
<dbReference type="Gene3D" id="2.40.37.10">
    <property type="entry name" value="Lyase, Ornithine Decarboxylase, Chain A, domain 1"/>
    <property type="match status" value="1"/>
</dbReference>
<evidence type="ECO:0000256" key="13">
    <source>
        <dbReference type="PIRSR" id="PIRSR600183-50"/>
    </source>
</evidence>
<feature type="binding site" evidence="12">
    <location>
        <position position="324"/>
    </location>
    <ligand>
        <name>substrate</name>
    </ligand>
</feature>
<sequence>MFHYRKYILHCDSLPLPTLVEKYGTPLYLYSSETLRARYGVFQGAFKGTRHSVCYSVKANSNLSLMKLLARFGAGFDVVSGGELHRVSKAARGRLKQTVFSGVGKTQAEIDAALRASILLFNVESEGELELLAARATKLRRKARVAFRVNPDVPAETHPYISTGLREHKFGVAIADASRLYRQAARSKHIEVAGVSVHIGSQITDVAPFRATMERVAELVLELRQAGHDITYVDAGGGLGIDYEQQEGISEPIETFKRRASEYAKAVLEPLQGLNVHLLLEPGRALVAPAGVLVTRLLYRKQNGAKQFLITDAAMNDLLRPALYGAQHGIVPVTRDPGRSRETFDVVGPICETGDFLARDRVLTDAEPGELLALLDVGAYGMALASNYNTRPRAAEVLVEGRRAKLVRRRETFSDLLAPEG</sequence>
<dbReference type="InterPro" id="IPR029066">
    <property type="entry name" value="PLP-binding_barrel"/>
</dbReference>
<comment type="cofactor">
    <cofactor evidence="1 12 13 14">
        <name>pyridoxal 5'-phosphate</name>
        <dbReference type="ChEBI" id="CHEBI:597326"/>
    </cofactor>
</comment>
<dbReference type="PRINTS" id="PR01179">
    <property type="entry name" value="ODADCRBXLASE"/>
</dbReference>
<evidence type="ECO:0000313" key="16">
    <source>
        <dbReference type="EMBL" id="MBI2677430.1"/>
    </source>
</evidence>
<feature type="binding site" evidence="12">
    <location>
        <position position="320"/>
    </location>
    <ligand>
        <name>substrate</name>
    </ligand>
</feature>
<feature type="binding site" evidence="12">
    <location>
        <position position="380"/>
    </location>
    <ligand>
        <name>substrate</name>
    </ligand>
</feature>
<dbReference type="GO" id="GO:0030170">
    <property type="term" value="F:pyridoxal phosphate binding"/>
    <property type="evidence" value="ECO:0007669"/>
    <property type="project" value="UniProtKB-UniRule"/>
</dbReference>
<comment type="caution">
    <text evidence="16">The sequence shown here is derived from an EMBL/GenBank/DDBJ whole genome shotgun (WGS) entry which is preliminary data.</text>
</comment>